<proteinExistence type="predicted"/>
<dbReference type="EMBL" id="JAHCDA010000003">
    <property type="protein sequence ID" value="MBS7812277.1"/>
    <property type="molecule type" value="Genomic_DNA"/>
</dbReference>
<keyword evidence="2" id="KW-1185">Reference proteome</keyword>
<dbReference type="SUPFAM" id="SSF109604">
    <property type="entry name" value="HD-domain/PDEase-like"/>
    <property type="match status" value="1"/>
</dbReference>
<reference evidence="1 2" key="1">
    <citation type="submission" date="2021-05" db="EMBL/GenBank/DDBJ databases">
        <title>Roseococcus sp. XZZS9, whole genome shotgun sequencing project.</title>
        <authorList>
            <person name="Zhao G."/>
            <person name="Shen L."/>
        </authorList>
    </citation>
    <scope>NUCLEOTIDE SEQUENCE [LARGE SCALE GENOMIC DNA]</scope>
    <source>
        <strain evidence="1 2">XZZS9</strain>
    </source>
</reference>
<dbReference type="PANTHER" id="PTHR46246">
    <property type="entry name" value="GUANOSINE-3',5'-BIS(DIPHOSPHATE) 3'-PYROPHOSPHOHYDROLASE MESH1"/>
    <property type="match status" value="1"/>
</dbReference>
<dbReference type="InterPro" id="IPR052194">
    <property type="entry name" value="MESH1"/>
</dbReference>
<gene>
    <name evidence="1" type="ORF">KHU32_15110</name>
</gene>
<dbReference type="Gene3D" id="1.10.3210.10">
    <property type="entry name" value="Hypothetical protein af1432"/>
    <property type="match status" value="1"/>
</dbReference>
<dbReference type="Proteomes" id="UP000766336">
    <property type="component" value="Unassembled WGS sequence"/>
</dbReference>
<evidence type="ECO:0000313" key="1">
    <source>
        <dbReference type="EMBL" id="MBS7812277.1"/>
    </source>
</evidence>
<dbReference type="RefSeq" id="WP_213670985.1">
    <property type="nucleotide sequence ID" value="NZ_JAHCDA010000003.1"/>
</dbReference>
<protein>
    <submittedName>
        <fullName evidence="1">Bifunctional (P)ppGpp synthetase/guanosine-3',5'-bis(Diphosphate) 3'-pyrophosphohydrolase</fullName>
    </submittedName>
</protein>
<dbReference type="Pfam" id="PF13328">
    <property type="entry name" value="HD_4"/>
    <property type="match status" value="1"/>
</dbReference>
<accession>A0ABS5QF09</accession>
<comment type="caution">
    <text evidence="1">The sequence shown here is derived from an EMBL/GenBank/DDBJ whole genome shotgun (WGS) entry which is preliminary data.</text>
</comment>
<sequence>MRKLLFRRTESADFAIDFADRAHRYQNRKYSGEPYVFHLIEVHNIVTGYTDDPVTLQAALLHDVVEDTPVEHQAIQAIFGHEVADVVWELTDQFTGPEHGNRAARKAREAARLGNCSGRAHTIKIADLCSNTRSIVLHDPKFAPVYLNEKQQLLPILTKAPPLMRAWAADKLAQVVASGTWVSTTAKEG</sequence>
<name>A0ABS5QF09_9PROT</name>
<evidence type="ECO:0000313" key="2">
    <source>
        <dbReference type="Proteomes" id="UP000766336"/>
    </source>
</evidence>
<dbReference type="PANTHER" id="PTHR46246:SF1">
    <property type="entry name" value="GUANOSINE-3',5'-BIS(DIPHOSPHATE) 3'-PYROPHOSPHOHYDROLASE MESH1"/>
    <property type="match status" value="1"/>
</dbReference>
<organism evidence="1 2">
    <name type="scientific">Roseococcus pinisoli</name>
    <dbReference type="NCBI Taxonomy" id="2835040"/>
    <lineage>
        <taxon>Bacteria</taxon>
        <taxon>Pseudomonadati</taxon>
        <taxon>Pseudomonadota</taxon>
        <taxon>Alphaproteobacteria</taxon>
        <taxon>Acetobacterales</taxon>
        <taxon>Roseomonadaceae</taxon>
        <taxon>Roseococcus</taxon>
    </lineage>
</organism>